<dbReference type="InterPro" id="IPR036869">
    <property type="entry name" value="J_dom_sf"/>
</dbReference>
<keyword evidence="4" id="KW-1185">Reference proteome</keyword>
<dbReference type="PANTHER" id="PTHR44665:SF1">
    <property type="entry name" value="DNAJ HOMOLOG SUBFAMILY C MEMBER 14"/>
    <property type="match status" value="1"/>
</dbReference>
<evidence type="ECO:0000256" key="1">
    <source>
        <dbReference type="SAM" id="MobiDB-lite"/>
    </source>
</evidence>
<dbReference type="Gene3D" id="1.10.287.110">
    <property type="entry name" value="DnaJ domain"/>
    <property type="match status" value="1"/>
</dbReference>
<evidence type="ECO:0000313" key="3">
    <source>
        <dbReference type="EMBL" id="KAK2179121.1"/>
    </source>
</evidence>
<dbReference type="PROSITE" id="PS50076">
    <property type="entry name" value="DNAJ_2"/>
    <property type="match status" value="1"/>
</dbReference>
<dbReference type="Proteomes" id="UP001209878">
    <property type="component" value="Unassembled WGS sequence"/>
</dbReference>
<dbReference type="PRINTS" id="PR00625">
    <property type="entry name" value="JDOMAIN"/>
</dbReference>
<dbReference type="AlphaFoldDB" id="A0AAD9KXA0"/>
<proteinExistence type="predicted"/>
<dbReference type="SMART" id="SM00271">
    <property type="entry name" value="DnaJ"/>
    <property type="match status" value="1"/>
</dbReference>
<dbReference type="Pfam" id="PF14901">
    <property type="entry name" value="Jiv90"/>
    <property type="match status" value="1"/>
</dbReference>
<feature type="region of interest" description="Disordered" evidence="1">
    <location>
        <begin position="264"/>
        <end position="305"/>
    </location>
</feature>
<dbReference type="EMBL" id="JAODUO010000512">
    <property type="protein sequence ID" value="KAK2179121.1"/>
    <property type="molecule type" value="Genomic_DNA"/>
</dbReference>
<feature type="compositionally biased region" description="Low complexity" evidence="1">
    <location>
        <begin position="276"/>
        <end position="290"/>
    </location>
</feature>
<gene>
    <name evidence="3" type="ORF">NP493_512g02039</name>
</gene>
<dbReference type="InterPro" id="IPR032843">
    <property type="entry name" value="Jiv"/>
</dbReference>
<name>A0AAD9KXA0_RIDPI</name>
<dbReference type="InterPro" id="IPR001623">
    <property type="entry name" value="DnaJ_domain"/>
</dbReference>
<organism evidence="3 4">
    <name type="scientific">Ridgeia piscesae</name>
    <name type="common">Tubeworm</name>
    <dbReference type="NCBI Taxonomy" id="27915"/>
    <lineage>
        <taxon>Eukaryota</taxon>
        <taxon>Metazoa</taxon>
        <taxon>Spiralia</taxon>
        <taxon>Lophotrochozoa</taxon>
        <taxon>Annelida</taxon>
        <taxon>Polychaeta</taxon>
        <taxon>Sedentaria</taxon>
        <taxon>Canalipalpata</taxon>
        <taxon>Sabellida</taxon>
        <taxon>Siboglinidae</taxon>
        <taxon>Ridgeia</taxon>
    </lineage>
</organism>
<dbReference type="InterPro" id="IPR052317">
    <property type="entry name" value="Viral_replicn-host_int_reg"/>
</dbReference>
<reference evidence="3" key="1">
    <citation type="journal article" date="2023" name="Mol. Biol. Evol.">
        <title>Third-Generation Sequencing Reveals the Adaptive Role of the Epigenome in Three Deep-Sea Polychaetes.</title>
        <authorList>
            <person name="Perez M."/>
            <person name="Aroh O."/>
            <person name="Sun Y."/>
            <person name="Lan Y."/>
            <person name="Juniper S.K."/>
            <person name="Young C.R."/>
            <person name="Angers B."/>
            <person name="Qian P.Y."/>
        </authorList>
    </citation>
    <scope>NUCLEOTIDE SEQUENCE</scope>
    <source>
        <strain evidence="3">R07B-5</strain>
    </source>
</reference>
<protein>
    <recommendedName>
        <fullName evidence="2">J domain-containing protein</fullName>
    </recommendedName>
</protein>
<accession>A0AAD9KXA0</accession>
<feature type="compositionally biased region" description="Basic residues" evidence="1">
    <location>
        <begin position="294"/>
        <end position="305"/>
    </location>
</feature>
<dbReference type="PANTHER" id="PTHR44665">
    <property type="entry name" value="DNAJ HOMOLOG SUBFAMILY C MEMBER 14"/>
    <property type="match status" value="1"/>
</dbReference>
<dbReference type="Pfam" id="PF00226">
    <property type="entry name" value="DnaJ"/>
    <property type="match status" value="1"/>
</dbReference>
<evidence type="ECO:0000313" key="4">
    <source>
        <dbReference type="Proteomes" id="UP001209878"/>
    </source>
</evidence>
<dbReference type="CDD" id="cd06257">
    <property type="entry name" value="DnaJ"/>
    <property type="match status" value="1"/>
</dbReference>
<sequence length="305" mass="35622">MACQRLVKNLMDKYCRGRQHRGYTPPPQWTSGDSTHWPPSGNIELPTTGDEAVKRLLSCDEKNPYSVLGVGLDASDEDIKRFYRRQAILVHPDKNGQMGSEEAFKKLQNAFDIIGDPEKREELRRTQEAGHRFSHEADPAMILQRDQISRLRKEMKEAADRLVCDQCGGTHLRVATDRCVYDARYCGTCYEYHSAREDDVWAETRYVFRYSYFACMDGIIYNITEWATCQGRLSGLSPNLHKVQVHLKRRHQTRTRDEDLDEFLRRFDPSTRSPGPSDNSHNNNHNFPDNSWKPKSRKQRRKRRK</sequence>
<feature type="domain" description="J" evidence="2">
    <location>
        <begin position="63"/>
        <end position="127"/>
    </location>
</feature>
<evidence type="ECO:0000259" key="2">
    <source>
        <dbReference type="PROSITE" id="PS50076"/>
    </source>
</evidence>
<comment type="caution">
    <text evidence="3">The sequence shown here is derived from an EMBL/GenBank/DDBJ whole genome shotgun (WGS) entry which is preliminary data.</text>
</comment>
<dbReference type="SUPFAM" id="SSF46565">
    <property type="entry name" value="Chaperone J-domain"/>
    <property type="match status" value="1"/>
</dbReference>